<keyword evidence="2" id="KW-1185">Reference proteome</keyword>
<evidence type="ECO:0000313" key="2">
    <source>
        <dbReference type="Proteomes" id="UP000291236"/>
    </source>
</evidence>
<dbReference type="OrthoDB" id="5293841at2"/>
<dbReference type="AlphaFoldDB" id="A0A4P2VN16"/>
<dbReference type="RefSeq" id="WP_130609340.1">
    <property type="nucleotide sequence ID" value="NZ_AP019368.1"/>
</dbReference>
<proteinExistence type="predicted"/>
<accession>A0A4P2VN16</accession>
<dbReference type="EMBL" id="AP019368">
    <property type="protein sequence ID" value="BBH53464.1"/>
    <property type="molecule type" value="Genomic_DNA"/>
</dbReference>
<dbReference type="KEGG" id="sbf:JCM31447_19070"/>
<name>A0A4P2VN16_FLUSA</name>
<protein>
    <submittedName>
        <fullName evidence="1">Uncharacterized protein</fullName>
    </submittedName>
</protein>
<organism evidence="1 2">
    <name type="scientific">Fluviispira sanaruensis</name>
    <dbReference type="NCBI Taxonomy" id="2493639"/>
    <lineage>
        <taxon>Bacteria</taxon>
        <taxon>Pseudomonadati</taxon>
        <taxon>Bdellovibrionota</taxon>
        <taxon>Oligoflexia</taxon>
        <taxon>Silvanigrellales</taxon>
        <taxon>Silvanigrellaceae</taxon>
        <taxon>Fluviispira</taxon>
    </lineage>
</organism>
<sequence>MKQSEKLWIQNLARVSLGIPLKASHAAQLIQQSVSVFFEELCSLMITYSHYFNELIAETKPQDCNRIFQTSQPRPGLIVLKGGDKMIISLEGKTIRVRTVQVHINSERNFQCYDFEPKQNEVGAVIWSCLNDGQTVNPQLVAEHYLTSFLVSGCRAISQTLRLVAVASHP</sequence>
<reference evidence="1 2" key="1">
    <citation type="submission" date="2018-12" db="EMBL/GenBank/DDBJ databases">
        <title>Rubrispira sanarue gen. nov., sp., nov., a member of the order Silvanigrellales, isolated from a brackish lake in Hamamatsu Japan.</title>
        <authorList>
            <person name="Maejima Y."/>
            <person name="Iino T."/>
            <person name="Muraguchi Y."/>
            <person name="Fukuda K."/>
            <person name="Nojiri H."/>
            <person name="Ohkuma M."/>
            <person name="Moriuchi R."/>
            <person name="Dohra H."/>
            <person name="Kimbara K."/>
            <person name="Shintani M."/>
        </authorList>
    </citation>
    <scope>NUCLEOTIDE SEQUENCE [LARGE SCALE GENOMIC DNA]</scope>
    <source>
        <strain evidence="1 2">RF1110005</strain>
    </source>
</reference>
<gene>
    <name evidence="1" type="ORF">JCM31447_19070</name>
</gene>
<evidence type="ECO:0000313" key="1">
    <source>
        <dbReference type="EMBL" id="BBH53464.1"/>
    </source>
</evidence>
<dbReference type="Proteomes" id="UP000291236">
    <property type="component" value="Chromosome"/>
</dbReference>